<reference evidence="8" key="1">
    <citation type="submission" date="2020-12" db="EMBL/GenBank/DDBJ databases">
        <title>Metabolic potential, ecology and presence of endohyphal bacteria is reflected in genomic diversity of Mucoromycotina.</title>
        <authorList>
            <person name="Muszewska A."/>
            <person name="Okrasinska A."/>
            <person name="Steczkiewicz K."/>
            <person name="Drgas O."/>
            <person name="Orlowska M."/>
            <person name="Perlinska-Lenart U."/>
            <person name="Aleksandrzak-Piekarczyk T."/>
            <person name="Szatraj K."/>
            <person name="Zielenkiewicz U."/>
            <person name="Pilsyk S."/>
            <person name="Malc E."/>
            <person name="Mieczkowski P."/>
            <person name="Kruszewska J.S."/>
            <person name="Biernat P."/>
            <person name="Pawlowska J."/>
        </authorList>
    </citation>
    <scope>NUCLEOTIDE SEQUENCE</scope>
    <source>
        <strain evidence="8">CBS 226.32</strain>
    </source>
</reference>
<evidence type="ECO:0000256" key="5">
    <source>
        <dbReference type="ARBA" id="ARBA00023242"/>
    </source>
</evidence>
<keyword evidence="3" id="KW-0863">Zinc-finger</keyword>
<organism evidence="8 9">
    <name type="scientific">Mucor plumbeus</name>
    <dbReference type="NCBI Taxonomy" id="97098"/>
    <lineage>
        <taxon>Eukaryota</taxon>
        <taxon>Fungi</taxon>
        <taxon>Fungi incertae sedis</taxon>
        <taxon>Mucoromycota</taxon>
        <taxon>Mucoromycotina</taxon>
        <taxon>Mucoromycetes</taxon>
        <taxon>Mucorales</taxon>
        <taxon>Mucorineae</taxon>
        <taxon>Mucoraceae</taxon>
        <taxon>Mucor</taxon>
    </lineage>
</organism>
<evidence type="ECO:0000313" key="8">
    <source>
        <dbReference type="EMBL" id="KAG2204395.1"/>
    </source>
</evidence>
<dbReference type="Proteomes" id="UP000650833">
    <property type="component" value="Unassembled WGS sequence"/>
</dbReference>
<dbReference type="OrthoDB" id="2592092at2759"/>
<comment type="caution">
    <text evidence="8">The sequence shown here is derived from an EMBL/GenBank/DDBJ whole genome shotgun (WGS) entry which is preliminary data.</text>
</comment>
<dbReference type="GO" id="GO:0005634">
    <property type="term" value="C:nucleus"/>
    <property type="evidence" value="ECO:0007669"/>
    <property type="project" value="UniProtKB-SubCell"/>
</dbReference>
<dbReference type="PANTHER" id="PTHR15835">
    <property type="entry name" value="NUCLEAR-INTERACTING PARTNER OF ALK"/>
    <property type="match status" value="1"/>
</dbReference>
<evidence type="ECO:0000256" key="4">
    <source>
        <dbReference type="ARBA" id="ARBA00022833"/>
    </source>
</evidence>
<proteinExistence type="predicted"/>
<feature type="domain" description="NuBaID C-terminal" evidence="7">
    <location>
        <begin position="271"/>
        <end position="356"/>
    </location>
</feature>
<protein>
    <recommendedName>
        <fullName evidence="10">C3HC-type domain-containing protein</fullName>
    </recommendedName>
</protein>
<name>A0A8H7V249_9FUNG</name>
<dbReference type="GO" id="GO:0008270">
    <property type="term" value="F:zinc ion binding"/>
    <property type="evidence" value="ECO:0007669"/>
    <property type="project" value="UniProtKB-KW"/>
</dbReference>
<feature type="domain" description="C3HC-type" evidence="6">
    <location>
        <begin position="84"/>
        <end position="208"/>
    </location>
</feature>
<accession>A0A8H7V249</accession>
<dbReference type="Pfam" id="PF08600">
    <property type="entry name" value="NuBaID_C"/>
    <property type="match status" value="1"/>
</dbReference>
<sequence length="404" mass="46673">MDTSSDPKNTSNDDQLANKASNIRELIRKIRIEAGLGPMIKTKRPFTAIAENDTEEEINTKRQQVEKDQAETAAARAALLDEKRKLFFSRLNSYSPRFQLRKRPFTALDCTKHGWRDTHLVAKSDPKTCILQCDDCHSKMFVITFDPNIDNPKVKQVAKIYKEGLINCHSESCRWKNGPDEDVTYNFPIETLEEGSKRFKEKAQIFIKSQQEYKNKMNNSSPQGIEDNNSIPPLQHPLDESTLSKIYTLAAHFQQQAGDDDTLDAETRNSAYLLSLFGWHLLDPLVPGAECELCCSRKGFYQMKNEEKFDLVKEHKDYCPWVNSENADAYSPKVSLSTRDCQISGYEWMVDMISIEFNLHMRNKYLSLSSRKSTDDQHHELKQKMYQANDLLKVWNSYSNNEQQ</sequence>
<evidence type="ECO:0000256" key="2">
    <source>
        <dbReference type="ARBA" id="ARBA00022723"/>
    </source>
</evidence>
<keyword evidence="5" id="KW-0539">Nucleus</keyword>
<dbReference type="PANTHER" id="PTHR15835:SF6">
    <property type="entry name" value="ZINC FINGER C3HC-TYPE PROTEIN 1"/>
    <property type="match status" value="1"/>
</dbReference>
<evidence type="ECO:0008006" key="10">
    <source>
        <dbReference type="Google" id="ProtNLM"/>
    </source>
</evidence>
<evidence type="ECO:0000313" key="9">
    <source>
        <dbReference type="Proteomes" id="UP000650833"/>
    </source>
</evidence>
<evidence type="ECO:0000259" key="7">
    <source>
        <dbReference type="Pfam" id="PF08600"/>
    </source>
</evidence>
<dbReference type="InterPro" id="IPR012935">
    <property type="entry name" value="NuBaID_N"/>
</dbReference>
<keyword evidence="4" id="KW-0862">Zinc</keyword>
<evidence type="ECO:0000256" key="3">
    <source>
        <dbReference type="ARBA" id="ARBA00022771"/>
    </source>
</evidence>
<keyword evidence="9" id="KW-1185">Reference proteome</keyword>
<evidence type="ECO:0000256" key="1">
    <source>
        <dbReference type="ARBA" id="ARBA00004123"/>
    </source>
</evidence>
<dbReference type="InterPro" id="IPR013909">
    <property type="entry name" value="NuBaID_C"/>
</dbReference>
<comment type="subcellular location">
    <subcellularLocation>
        <location evidence="1">Nucleus</location>
    </subcellularLocation>
</comment>
<dbReference type="Pfam" id="PF07967">
    <property type="entry name" value="zf-C3HC"/>
    <property type="match status" value="1"/>
</dbReference>
<evidence type="ECO:0000259" key="6">
    <source>
        <dbReference type="Pfam" id="PF07967"/>
    </source>
</evidence>
<keyword evidence="2" id="KW-0479">Metal-binding</keyword>
<dbReference type="EMBL" id="JAEPRC010000199">
    <property type="protein sequence ID" value="KAG2204395.1"/>
    <property type="molecule type" value="Genomic_DNA"/>
</dbReference>
<dbReference type="AlphaFoldDB" id="A0A8H7V249"/>
<gene>
    <name evidence="8" type="ORF">INT46_006947</name>
</gene>